<dbReference type="Pfam" id="PF00122">
    <property type="entry name" value="E1-E2_ATPase"/>
    <property type="match status" value="1"/>
</dbReference>
<dbReference type="InterPro" id="IPR036412">
    <property type="entry name" value="HAD-like_sf"/>
</dbReference>
<keyword evidence="18" id="KW-1185">Reference proteome</keyword>
<dbReference type="GO" id="GO:0005507">
    <property type="term" value="F:copper ion binding"/>
    <property type="evidence" value="ECO:0007669"/>
    <property type="project" value="TreeGrafter"/>
</dbReference>
<keyword evidence="7 15" id="KW-0479">Metal-binding</keyword>
<dbReference type="SUPFAM" id="SSF81653">
    <property type="entry name" value="Calcium ATPase, transduction domain A"/>
    <property type="match status" value="1"/>
</dbReference>
<feature type="transmembrane region" description="Helical" evidence="15">
    <location>
        <begin position="261"/>
        <end position="279"/>
    </location>
</feature>
<evidence type="ECO:0000256" key="10">
    <source>
        <dbReference type="ARBA" id="ARBA00022842"/>
    </source>
</evidence>
<feature type="transmembrane region" description="Helical" evidence="15">
    <location>
        <begin position="285"/>
        <end position="303"/>
    </location>
</feature>
<dbReference type="InterPro" id="IPR044492">
    <property type="entry name" value="P_typ_ATPase_HD_dom"/>
</dbReference>
<keyword evidence="8 15" id="KW-0547">Nucleotide-binding</keyword>
<evidence type="ECO:0000256" key="14">
    <source>
        <dbReference type="ARBA" id="ARBA00023136"/>
    </source>
</evidence>
<dbReference type="Gene3D" id="2.70.150.10">
    <property type="entry name" value="Calcium-transporting ATPase, cytoplasmic transduction domain A"/>
    <property type="match status" value="1"/>
</dbReference>
<organism evidence="17 18">
    <name type="scientific">Pseudidiomarina taiwanensis</name>
    <dbReference type="NCBI Taxonomy" id="337250"/>
    <lineage>
        <taxon>Bacteria</taxon>
        <taxon>Pseudomonadati</taxon>
        <taxon>Pseudomonadota</taxon>
        <taxon>Gammaproteobacteria</taxon>
        <taxon>Alteromonadales</taxon>
        <taxon>Idiomarinaceae</taxon>
        <taxon>Pseudidiomarina</taxon>
    </lineage>
</organism>
<keyword evidence="5" id="KW-0597">Phosphoprotein</keyword>
<keyword evidence="3" id="KW-0813">Transport</keyword>
<dbReference type="InterPro" id="IPR059000">
    <property type="entry name" value="ATPase_P-type_domA"/>
</dbReference>
<keyword evidence="12 15" id="KW-1133">Transmembrane helix</keyword>
<keyword evidence="13" id="KW-0406">Ion transport</keyword>
<evidence type="ECO:0000259" key="16">
    <source>
        <dbReference type="PROSITE" id="PS50846"/>
    </source>
</evidence>
<dbReference type="InterPro" id="IPR006121">
    <property type="entry name" value="HMA_dom"/>
</dbReference>
<dbReference type="Pfam" id="PF00403">
    <property type="entry name" value="HMA"/>
    <property type="match status" value="1"/>
</dbReference>
<dbReference type="Pfam" id="PF00702">
    <property type="entry name" value="Hydrolase"/>
    <property type="match status" value="1"/>
</dbReference>
<keyword evidence="9 15" id="KW-0067">ATP-binding</keyword>
<dbReference type="GO" id="GO:0005886">
    <property type="term" value="C:plasma membrane"/>
    <property type="evidence" value="ECO:0007669"/>
    <property type="project" value="UniProtKB-SubCell"/>
</dbReference>
<dbReference type="InterPro" id="IPR001757">
    <property type="entry name" value="P_typ_ATPase"/>
</dbReference>
<evidence type="ECO:0000256" key="1">
    <source>
        <dbReference type="ARBA" id="ARBA00004651"/>
    </source>
</evidence>
<dbReference type="EMBL" id="PIQG01000001">
    <property type="protein sequence ID" value="RUO79377.1"/>
    <property type="molecule type" value="Genomic_DNA"/>
</dbReference>
<accession>A0A432ZNB9</accession>
<dbReference type="AlphaFoldDB" id="A0A432ZNB9"/>
<dbReference type="SFLD" id="SFLDS00003">
    <property type="entry name" value="Haloacid_Dehalogenase"/>
    <property type="match status" value="1"/>
</dbReference>
<comment type="similarity">
    <text evidence="2 15">Belongs to the cation transport ATPase (P-type) (TC 3.A.3) family. Type IB subfamily.</text>
</comment>
<dbReference type="PANTHER" id="PTHR43520:SF5">
    <property type="entry name" value="CATION-TRANSPORTING P-TYPE ATPASE-RELATED"/>
    <property type="match status" value="1"/>
</dbReference>
<dbReference type="NCBIfam" id="TIGR01525">
    <property type="entry name" value="ATPase-IB_hvy"/>
    <property type="match status" value="1"/>
</dbReference>
<keyword evidence="14 15" id="KW-0472">Membrane</keyword>
<name>A0A432ZNB9_9GAMM</name>
<dbReference type="FunFam" id="3.30.70.100:FF:000005">
    <property type="entry name" value="Copper-exporting P-type ATPase A"/>
    <property type="match status" value="1"/>
</dbReference>
<reference evidence="17 18" key="1">
    <citation type="journal article" date="2011" name="Front. Microbiol.">
        <title>Genomic signatures of strain selection and enhancement in Bacillus atrophaeus var. globigii, a historical biowarfare simulant.</title>
        <authorList>
            <person name="Gibbons H.S."/>
            <person name="Broomall S.M."/>
            <person name="McNew L.A."/>
            <person name="Daligault H."/>
            <person name="Chapman C."/>
            <person name="Bruce D."/>
            <person name="Karavis M."/>
            <person name="Krepps M."/>
            <person name="McGregor P.A."/>
            <person name="Hong C."/>
            <person name="Park K.H."/>
            <person name="Akmal A."/>
            <person name="Feldman A."/>
            <person name="Lin J.S."/>
            <person name="Chang W.E."/>
            <person name="Higgs B.W."/>
            <person name="Demirev P."/>
            <person name="Lindquist J."/>
            <person name="Liem A."/>
            <person name="Fochler E."/>
            <person name="Read T.D."/>
            <person name="Tapia R."/>
            <person name="Johnson S."/>
            <person name="Bishop-Lilly K.A."/>
            <person name="Detter C."/>
            <person name="Han C."/>
            <person name="Sozhamannan S."/>
            <person name="Rosenzweig C.N."/>
            <person name="Skowronski E.W."/>
        </authorList>
    </citation>
    <scope>NUCLEOTIDE SEQUENCE [LARGE SCALE GENOMIC DNA]</scope>
    <source>
        <strain evidence="17 18">PIT1</strain>
    </source>
</reference>
<gene>
    <name evidence="17" type="ORF">CWI83_02390</name>
</gene>
<proteinExistence type="inferred from homology"/>
<feature type="domain" description="HMA" evidence="16">
    <location>
        <begin position="104"/>
        <end position="170"/>
    </location>
</feature>
<keyword evidence="4 15" id="KW-1003">Cell membrane</keyword>
<dbReference type="InterPro" id="IPR027256">
    <property type="entry name" value="P-typ_ATPase_IB"/>
</dbReference>
<dbReference type="Gene3D" id="3.30.70.100">
    <property type="match status" value="1"/>
</dbReference>
<evidence type="ECO:0000256" key="11">
    <source>
        <dbReference type="ARBA" id="ARBA00022967"/>
    </source>
</evidence>
<evidence type="ECO:0000256" key="13">
    <source>
        <dbReference type="ARBA" id="ARBA00023065"/>
    </source>
</evidence>
<evidence type="ECO:0000256" key="12">
    <source>
        <dbReference type="ARBA" id="ARBA00022989"/>
    </source>
</evidence>
<protein>
    <submittedName>
        <fullName evidence="17">Copper-translocating P-type ATPase</fullName>
    </submittedName>
</protein>
<dbReference type="GO" id="GO:0005524">
    <property type="term" value="F:ATP binding"/>
    <property type="evidence" value="ECO:0007669"/>
    <property type="project" value="UniProtKB-UniRule"/>
</dbReference>
<dbReference type="PRINTS" id="PR00119">
    <property type="entry name" value="CATATPASE"/>
</dbReference>
<dbReference type="RefSeq" id="WP_126825185.1">
    <property type="nucleotide sequence ID" value="NZ_PIQG01000001.1"/>
</dbReference>
<dbReference type="InterPro" id="IPR023299">
    <property type="entry name" value="ATPase_P-typ_cyto_dom_N"/>
</dbReference>
<comment type="caution">
    <text evidence="17">The sequence shown here is derived from an EMBL/GenBank/DDBJ whole genome shotgun (WGS) entry which is preliminary data.</text>
</comment>
<dbReference type="SUPFAM" id="SSF55008">
    <property type="entry name" value="HMA, heavy metal-associated domain"/>
    <property type="match status" value="1"/>
</dbReference>
<dbReference type="Proteomes" id="UP000288279">
    <property type="component" value="Unassembled WGS sequence"/>
</dbReference>
<evidence type="ECO:0000256" key="2">
    <source>
        <dbReference type="ARBA" id="ARBA00006024"/>
    </source>
</evidence>
<dbReference type="Pfam" id="PF12156">
    <property type="entry name" value="ATPase-cat_bd"/>
    <property type="match status" value="1"/>
</dbReference>
<dbReference type="CDD" id="cd00371">
    <property type="entry name" value="HMA"/>
    <property type="match status" value="1"/>
</dbReference>
<dbReference type="Gene3D" id="3.40.1110.10">
    <property type="entry name" value="Calcium-transporting ATPase, cytoplasmic domain N"/>
    <property type="match status" value="1"/>
</dbReference>
<dbReference type="GO" id="GO:0043682">
    <property type="term" value="F:P-type divalent copper transporter activity"/>
    <property type="evidence" value="ECO:0007669"/>
    <property type="project" value="TreeGrafter"/>
</dbReference>
<dbReference type="PROSITE" id="PS50846">
    <property type="entry name" value="HMA_2"/>
    <property type="match status" value="1"/>
</dbReference>
<dbReference type="NCBIfam" id="TIGR01494">
    <property type="entry name" value="ATPase_P-type"/>
    <property type="match status" value="1"/>
</dbReference>
<feature type="transmembrane region" description="Helical" evidence="15">
    <location>
        <begin position="224"/>
        <end position="241"/>
    </location>
</feature>
<feature type="transmembrane region" description="Helical" evidence="15">
    <location>
        <begin position="192"/>
        <end position="212"/>
    </location>
</feature>
<dbReference type="PANTHER" id="PTHR43520">
    <property type="entry name" value="ATP7, ISOFORM B"/>
    <property type="match status" value="1"/>
</dbReference>
<keyword evidence="6 15" id="KW-0812">Transmembrane</keyword>
<dbReference type="NCBIfam" id="TIGR01511">
    <property type="entry name" value="ATPase-IB1_Cu"/>
    <property type="match status" value="1"/>
</dbReference>
<dbReference type="PROSITE" id="PS00154">
    <property type="entry name" value="ATPASE_E1_E2"/>
    <property type="match status" value="1"/>
</dbReference>
<sequence>MTAQLPEPPEGHCFHCLQPLPDDGALKVKIAEQEFPVCCYGCQAVAHTIAEHNLLHFYQYRDTSNPLQIPLLPEELTELEAYDDPDLQDEMSYQVEPNSSNTARETTLSVEGITCSACAWLIERELARLNGIVKATVNASTQRLTVRWQPDQVKLSQILQTVAGLGYRALPFQAAQQELDFKQKRRYFTKRIGVAGLATMQVMMLAFGLYFGVYNDIDPEIRGFFWWVSLIFATPVLLYSAQPFYLSALRSIQAQRPNMDVPVSIALLGAYGASAYATIIQQGEVYFESVSMFTFFLLLGRYLELLAKQRAVAAAANLIKLLPALAERELPNGELESVAAHKLQVGDIIQVKAGAKVPADGELLSQVATLDEHILTGESKPLRKTSGQPVYAGSINQHKSLRARVTASSQHTVLASIIRLQDSALASKPKLAQTAENLANKFVSRLLILATLTFIGWSFYDPEQAFWITLSVLVATCPCALALAAPTAVTGAIHKLNKHGILLRNADTLNRIQSIKTVVFDKTGTLTNGTFSLQQTWVDPNAPFAAESLLQLVGKMELTATHPLAQALAPYAKSSASPIPVRNVEEHIGSGMTAEIEVDGTWQAIRLGSLSYICEWHPNFVPASNEFQVFLASQQEVYLALALGDSVRAEMATTVQALKQQNIKLVMLTGDQWAPAQQLADQLQLDQVVAQCSPADKLNYVTKLQQQGAVLMIGDGVNDGPVLAQADIAVTFSEAADLARTAADVVLLQGKGSSLLQFWQIAARARTIMRQNIIWALVYNIIIIPVAVAGFITPYWAALGMSASSLLVLLNSLRLYR</sequence>
<comment type="subcellular location">
    <subcellularLocation>
        <location evidence="1">Cell membrane</location>
        <topology evidence="1">Multi-pass membrane protein</topology>
    </subcellularLocation>
</comment>
<dbReference type="CDD" id="cd02079">
    <property type="entry name" value="P-type_ATPase_HM"/>
    <property type="match status" value="1"/>
</dbReference>
<evidence type="ECO:0000256" key="5">
    <source>
        <dbReference type="ARBA" id="ARBA00022553"/>
    </source>
</evidence>
<dbReference type="GO" id="GO:0055070">
    <property type="term" value="P:copper ion homeostasis"/>
    <property type="evidence" value="ECO:0007669"/>
    <property type="project" value="TreeGrafter"/>
</dbReference>
<dbReference type="PRINTS" id="PR00943">
    <property type="entry name" value="CUATPASE"/>
</dbReference>
<evidence type="ECO:0000256" key="7">
    <source>
        <dbReference type="ARBA" id="ARBA00022723"/>
    </source>
</evidence>
<evidence type="ECO:0000256" key="6">
    <source>
        <dbReference type="ARBA" id="ARBA00022692"/>
    </source>
</evidence>
<dbReference type="SUPFAM" id="SSF56784">
    <property type="entry name" value="HAD-like"/>
    <property type="match status" value="1"/>
</dbReference>
<feature type="transmembrane region" description="Helical" evidence="15">
    <location>
        <begin position="773"/>
        <end position="792"/>
    </location>
</feature>
<dbReference type="InterPro" id="IPR008250">
    <property type="entry name" value="ATPase_P-typ_transduc_dom_A_sf"/>
</dbReference>
<dbReference type="InterPro" id="IPR023214">
    <property type="entry name" value="HAD_sf"/>
</dbReference>
<dbReference type="InterPro" id="IPR036163">
    <property type="entry name" value="HMA_dom_sf"/>
</dbReference>
<dbReference type="GO" id="GO:0016887">
    <property type="term" value="F:ATP hydrolysis activity"/>
    <property type="evidence" value="ECO:0007669"/>
    <property type="project" value="InterPro"/>
</dbReference>
<dbReference type="SUPFAM" id="SSF81660">
    <property type="entry name" value="Metal cation-transporting ATPase, ATP-binding domain N"/>
    <property type="match status" value="1"/>
</dbReference>
<evidence type="ECO:0000256" key="3">
    <source>
        <dbReference type="ARBA" id="ARBA00022448"/>
    </source>
</evidence>
<dbReference type="InterPro" id="IPR021993">
    <property type="entry name" value="ATPase-cat-bd"/>
</dbReference>
<dbReference type="SFLD" id="SFLDF00027">
    <property type="entry name" value="p-type_atpase"/>
    <property type="match status" value="1"/>
</dbReference>
<keyword evidence="11" id="KW-1278">Translocase</keyword>
<evidence type="ECO:0000313" key="18">
    <source>
        <dbReference type="Proteomes" id="UP000288279"/>
    </source>
</evidence>
<feature type="transmembrane region" description="Helical" evidence="15">
    <location>
        <begin position="466"/>
        <end position="489"/>
    </location>
</feature>
<evidence type="ECO:0000256" key="9">
    <source>
        <dbReference type="ARBA" id="ARBA00022840"/>
    </source>
</evidence>
<dbReference type="Gene3D" id="3.40.50.1000">
    <property type="entry name" value="HAD superfamily/HAD-like"/>
    <property type="match status" value="1"/>
</dbReference>
<feature type="transmembrane region" description="Helical" evidence="15">
    <location>
        <begin position="442"/>
        <end position="460"/>
    </location>
</feature>
<evidence type="ECO:0000313" key="17">
    <source>
        <dbReference type="EMBL" id="RUO79377.1"/>
    </source>
</evidence>
<dbReference type="OrthoDB" id="9814270at2"/>
<evidence type="ECO:0000256" key="8">
    <source>
        <dbReference type="ARBA" id="ARBA00022741"/>
    </source>
</evidence>
<keyword evidence="10" id="KW-0460">Magnesium</keyword>
<evidence type="ECO:0000256" key="15">
    <source>
        <dbReference type="RuleBase" id="RU362081"/>
    </source>
</evidence>
<dbReference type="SFLD" id="SFLDG00002">
    <property type="entry name" value="C1.7:_P-type_atpase_like"/>
    <property type="match status" value="1"/>
</dbReference>
<dbReference type="InterPro" id="IPR018303">
    <property type="entry name" value="ATPase_P-typ_P_site"/>
</dbReference>
<evidence type="ECO:0000256" key="4">
    <source>
        <dbReference type="ARBA" id="ARBA00022475"/>
    </source>
</evidence>